<dbReference type="SUPFAM" id="SSF46689">
    <property type="entry name" value="Homeodomain-like"/>
    <property type="match status" value="1"/>
</dbReference>
<organism evidence="5 6">
    <name type="scientific">Comamonas testosteroni</name>
    <name type="common">Pseudomonas testosteroni</name>
    <dbReference type="NCBI Taxonomy" id="285"/>
    <lineage>
        <taxon>Bacteria</taxon>
        <taxon>Pseudomonadati</taxon>
        <taxon>Pseudomonadota</taxon>
        <taxon>Betaproteobacteria</taxon>
        <taxon>Burkholderiales</taxon>
        <taxon>Comamonadaceae</taxon>
        <taxon>Comamonas</taxon>
    </lineage>
</organism>
<dbReference type="Pfam" id="PF12625">
    <property type="entry name" value="Arabinose_bd"/>
    <property type="match status" value="1"/>
</dbReference>
<dbReference type="GO" id="GO:0003700">
    <property type="term" value="F:DNA-binding transcription factor activity"/>
    <property type="evidence" value="ECO:0007669"/>
    <property type="project" value="InterPro"/>
</dbReference>
<dbReference type="Gene3D" id="1.10.10.60">
    <property type="entry name" value="Homeodomain-like"/>
    <property type="match status" value="1"/>
</dbReference>
<dbReference type="InterPro" id="IPR018060">
    <property type="entry name" value="HTH_AraC"/>
</dbReference>
<accession>A0A373FB30</accession>
<evidence type="ECO:0000313" key="6">
    <source>
        <dbReference type="Proteomes" id="UP000261948"/>
    </source>
</evidence>
<dbReference type="SMART" id="SM00342">
    <property type="entry name" value="HTH_ARAC"/>
    <property type="match status" value="1"/>
</dbReference>
<keyword evidence="3" id="KW-0804">Transcription</keyword>
<dbReference type="GO" id="GO:0000976">
    <property type="term" value="F:transcription cis-regulatory region binding"/>
    <property type="evidence" value="ECO:0007669"/>
    <property type="project" value="TreeGrafter"/>
</dbReference>
<keyword evidence="6" id="KW-1185">Reference proteome</keyword>
<dbReference type="EMBL" id="QURR01000028">
    <property type="protein sequence ID" value="RGE41391.1"/>
    <property type="molecule type" value="Genomic_DNA"/>
</dbReference>
<dbReference type="OrthoDB" id="8584243at2"/>
<evidence type="ECO:0000256" key="2">
    <source>
        <dbReference type="ARBA" id="ARBA00023125"/>
    </source>
</evidence>
<feature type="domain" description="HTH araC/xylS-type" evidence="4">
    <location>
        <begin position="243"/>
        <end position="341"/>
    </location>
</feature>
<dbReference type="InterPro" id="IPR009057">
    <property type="entry name" value="Homeodomain-like_sf"/>
</dbReference>
<sequence length="351" mass="38586">MPAKSANSAVLTSVRAASLAGFEDLVRAHDGDPCVILRACGLVPNDLTDPERYLPGHAVALALEEAARVLGVHDFGLRLCAQQGVETLGLLGLVIQSAPTVREGMMQGGKYVHFHNPTLSYRTFMAPDEGLEYVEVISRLPSLDHMPQGTEICVAYMCRLVHVLSEGALRPAAIHLRHAPVGSCAQYRRHLGQLPRFGSSFDGIAIDPLAWRQPMPRHNRLLQQFVERFILGATPGKDASMTDQVRNVLANLVRMGMADLPSVARALSQHPRTLQRRLQAEGAAFEELRDTARKTWVAQLLAQRDLSLGDIAQLLGYSDQAVLTRACQRWFGLAPRQLRLSSSRVSPRDLT</sequence>
<dbReference type="PANTHER" id="PTHR47894:SF4">
    <property type="entry name" value="HTH-TYPE TRANSCRIPTIONAL REGULATOR GADX"/>
    <property type="match status" value="1"/>
</dbReference>
<dbReference type="AlphaFoldDB" id="A0A373FB30"/>
<keyword evidence="1" id="KW-0805">Transcription regulation</keyword>
<dbReference type="Proteomes" id="UP000261948">
    <property type="component" value="Unassembled WGS sequence"/>
</dbReference>
<dbReference type="PANTHER" id="PTHR47894">
    <property type="entry name" value="HTH-TYPE TRANSCRIPTIONAL REGULATOR GADX"/>
    <property type="match status" value="1"/>
</dbReference>
<proteinExistence type="predicted"/>
<keyword evidence="2" id="KW-0238">DNA-binding</keyword>
<name>A0A373FB30_COMTE</name>
<protein>
    <submittedName>
        <fullName evidence="5">AraC family transcriptional regulator</fullName>
    </submittedName>
</protein>
<dbReference type="InterPro" id="IPR032687">
    <property type="entry name" value="AraC-type_N"/>
</dbReference>
<dbReference type="PROSITE" id="PS01124">
    <property type="entry name" value="HTH_ARAC_FAMILY_2"/>
    <property type="match status" value="1"/>
</dbReference>
<gene>
    <name evidence="5" type="ORF">DZC30_18350</name>
</gene>
<evidence type="ECO:0000256" key="1">
    <source>
        <dbReference type="ARBA" id="ARBA00023015"/>
    </source>
</evidence>
<reference evidence="5 6" key="1">
    <citation type="submission" date="2018-08" db="EMBL/GenBank/DDBJ databases">
        <title>Comamonas testosteroni strain SWCO2.</title>
        <authorList>
            <person name="Jiang N."/>
            <person name="Zhang X.Z."/>
        </authorList>
    </citation>
    <scope>NUCLEOTIDE SEQUENCE [LARGE SCALE GENOMIC DNA]</scope>
    <source>
        <strain evidence="5 6">SWCO2</strain>
    </source>
</reference>
<evidence type="ECO:0000256" key="3">
    <source>
        <dbReference type="ARBA" id="ARBA00023163"/>
    </source>
</evidence>
<comment type="caution">
    <text evidence="5">The sequence shown here is derived from an EMBL/GenBank/DDBJ whole genome shotgun (WGS) entry which is preliminary data.</text>
</comment>
<dbReference type="Pfam" id="PF12833">
    <property type="entry name" value="HTH_18"/>
    <property type="match status" value="1"/>
</dbReference>
<evidence type="ECO:0000259" key="4">
    <source>
        <dbReference type="PROSITE" id="PS01124"/>
    </source>
</evidence>
<dbReference type="GO" id="GO:0005829">
    <property type="term" value="C:cytosol"/>
    <property type="evidence" value="ECO:0007669"/>
    <property type="project" value="TreeGrafter"/>
</dbReference>
<evidence type="ECO:0000313" key="5">
    <source>
        <dbReference type="EMBL" id="RGE41391.1"/>
    </source>
</evidence>